<evidence type="ECO:0000256" key="9">
    <source>
        <dbReference type="ARBA" id="ARBA00022824"/>
    </source>
</evidence>
<feature type="transmembrane region" description="Helical" evidence="14">
    <location>
        <begin position="269"/>
        <end position="295"/>
    </location>
</feature>
<comment type="caution">
    <text evidence="15">The sequence shown here is derived from an EMBL/GenBank/DDBJ whole genome shotgun (WGS) entry which is preliminary data.</text>
</comment>
<keyword evidence="10 14" id="KW-1133">Transmembrane helix</keyword>
<reference evidence="15" key="1">
    <citation type="submission" date="2023-03" db="EMBL/GenBank/DDBJ databases">
        <title>Massive genome expansion in bonnet fungi (Mycena s.s.) driven by repeated elements and novel gene families across ecological guilds.</title>
        <authorList>
            <consortium name="Lawrence Berkeley National Laboratory"/>
            <person name="Harder C.B."/>
            <person name="Miyauchi S."/>
            <person name="Viragh M."/>
            <person name="Kuo A."/>
            <person name="Thoen E."/>
            <person name="Andreopoulos B."/>
            <person name="Lu D."/>
            <person name="Skrede I."/>
            <person name="Drula E."/>
            <person name="Henrissat B."/>
            <person name="Morin E."/>
            <person name="Kohler A."/>
            <person name="Barry K."/>
            <person name="LaButti K."/>
            <person name="Morin E."/>
            <person name="Salamov A."/>
            <person name="Lipzen A."/>
            <person name="Mereny Z."/>
            <person name="Hegedus B."/>
            <person name="Baldrian P."/>
            <person name="Stursova M."/>
            <person name="Weitz H."/>
            <person name="Taylor A."/>
            <person name="Grigoriev I.V."/>
            <person name="Nagy L.G."/>
            <person name="Martin F."/>
            <person name="Kauserud H."/>
        </authorList>
    </citation>
    <scope>NUCLEOTIDE SEQUENCE</scope>
    <source>
        <strain evidence="15">9144</strain>
    </source>
</reference>
<comment type="pathway">
    <text evidence="2">Protein modification; protein glycosylation.</text>
</comment>
<comment type="similarity">
    <text evidence="3 14">Belongs to the ALG10 glucosyltransferase family.</text>
</comment>
<feature type="transmembrane region" description="Helical" evidence="14">
    <location>
        <begin position="307"/>
        <end position="328"/>
    </location>
</feature>
<gene>
    <name evidence="15" type="ORF">GGX14DRAFT_423133</name>
</gene>
<comment type="function">
    <text evidence="12">Dol-P-Glc:Glc(2)Man(9)GlcNAc(2)-PP-Dol alpha-1,2-glucosyltransferase that operates in the biosynthetic pathway of dolichol-linked oligosaccharides, the glycan precursors employed in protein asparagine (N)-glycosylation. The assembly of dolichol-linked oligosaccharides begins on the cytosolic side of the endoplasmic reticulum membrane and finishes in its lumen. The sequential addition of sugars to dolichol pyrophosphate produces dolichol-linked oligosaccharides containing fourteen sugars, including two GlcNAcs, nine mannoses and three glucoses. Once assembled, the oligosaccharide is transferred from the lipid to nascent proteins by oligosaccharyltransferases. In the lumen of the endoplasmic reticulum, adds the third and last glucose residue from dolichyl phosphate glucose (Dol-P-Glc) onto the lipid-linked oligosaccharide intermediate Glc(2)Man(9)GlcNAc(2)-PP-Dol to produce Glc(3)Man(9)GlcNAc(2)-PP-Dol.</text>
</comment>
<dbReference type="Proteomes" id="UP001219525">
    <property type="component" value="Unassembled WGS sequence"/>
</dbReference>
<protein>
    <recommendedName>
        <fullName evidence="5 14">Dol-P-Glc:Glc(2)Man(9)GlcNAc(2)-PP-Dol alpha-1,2-glucosyltransferase</fullName>
        <ecNumber evidence="4 14">2.4.1.256</ecNumber>
    </recommendedName>
</protein>
<dbReference type="Pfam" id="PF04922">
    <property type="entry name" value="DIE2_ALG10"/>
    <property type="match status" value="1"/>
</dbReference>
<evidence type="ECO:0000313" key="15">
    <source>
        <dbReference type="EMBL" id="KAJ7225952.1"/>
    </source>
</evidence>
<accession>A0AAD6YQD1</accession>
<dbReference type="EMBL" id="JARJCW010000004">
    <property type="protein sequence ID" value="KAJ7225952.1"/>
    <property type="molecule type" value="Genomic_DNA"/>
</dbReference>
<name>A0AAD6YQD1_9AGAR</name>
<feature type="transmembrane region" description="Helical" evidence="14">
    <location>
        <begin position="382"/>
        <end position="399"/>
    </location>
</feature>
<comment type="catalytic activity">
    <reaction evidence="13">
        <text>an alpha-D-Glc-(1-&gt;3)-alpha-D-Glc-(1-&gt;3)-alpha-D-Man-(1-&gt;2)-alpha-D-Man-(1-&gt;2)-alpha-D-Man-(1-&gt;3)-[alpha-D-Man-(1-&gt;2)-alpha-D-Man-(1-&gt;3)-[alpha-D-Man-(1-&gt;2)-alpha-D-Man-(1-&gt;6)]-alpha-D-Man-(1-&gt;6)]-beta-D-Man-(1-&gt;4)-beta-D-GlcNAc-(1-&gt;4)-alpha-D-GlcNAc-diphospho-di-trans,poly-cis-dolichol + a di-trans,poly-cis-dolichyl beta-D-glucosyl phosphate = a alpha-D-Glc-(1-&gt;2)-alpha-D-Glc-(1-&gt;3)-alpha-D-Glc-(1-&gt;3)-alpha-D-Man-(1-&gt;2)-alpha-D-Man-(1-&gt;2)-alpha-D-Man-(1-&gt;3)-[alpha-D-Man-(1-&gt;2)-alpha-D-Man-(1-&gt;3)-[alpha-D-Man-(1-&gt;2)-alpha-D-Man-(1-&gt;6)]-alpha-D-Man-(1-&gt;6)]-beta-D-Man-(1-&gt;4)-beta-D-GlcNAc-(1-&gt;4)-alpha-D-GlcNAc-diphospho-di-trans,poly-cis-dolichol + a di-trans,poly-cis-dolichyl phosphate + H(+)</text>
        <dbReference type="Rhea" id="RHEA:29543"/>
        <dbReference type="Rhea" id="RHEA-COMP:19498"/>
        <dbReference type="Rhea" id="RHEA-COMP:19502"/>
        <dbReference type="Rhea" id="RHEA-COMP:19512"/>
        <dbReference type="Rhea" id="RHEA-COMP:19522"/>
        <dbReference type="ChEBI" id="CHEBI:15378"/>
        <dbReference type="ChEBI" id="CHEBI:57525"/>
        <dbReference type="ChEBI" id="CHEBI:57683"/>
        <dbReference type="ChEBI" id="CHEBI:132522"/>
        <dbReference type="ChEBI" id="CHEBI:132523"/>
        <dbReference type="EC" id="2.4.1.256"/>
    </reaction>
    <physiologicalReaction direction="left-to-right" evidence="13">
        <dbReference type="Rhea" id="RHEA:29544"/>
    </physiologicalReaction>
</comment>
<organism evidence="15 16">
    <name type="scientific">Mycena pura</name>
    <dbReference type="NCBI Taxonomy" id="153505"/>
    <lineage>
        <taxon>Eukaryota</taxon>
        <taxon>Fungi</taxon>
        <taxon>Dikarya</taxon>
        <taxon>Basidiomycota</taxon>
        <taxon>Agaricomycotina</taxon>
        <taxon>Agaricomycetes</taxon>
        <taxon>Agaricomycetidae</taxon>
        <taxon>Agaricales</taxon>
        <taxon>Marasmiineae</taxon>
        <taxon>Mycenaceae</taxon>
        <taxon>Mycena</taxon>
    </lineage>
</organism>
<feature type="transmembrane region" description="Helical" evidence="14">
    <location>
        <begin position="427"/>
        <end position="444"/>
    </location>
</feature>
<evidence type="ECO:0000256" key="7">
    <source>
        <dbReference type="ARBA" id="ARBA00022679"/>
    </source>
</evidence>
<feature type="transmembrane region" description="Helical" evidence="14">
    <location>
        <begin position="80"/>
        <end position="100"/>
    </location>
</feature>
<evidence type="ECO:0000256" key="3">
    <source>
        <dbReference type="ARBA" id="ARBA00010600"/>
    </source>
</evidence>
<keyword evidence="9" id="KW-0256">Endoplasmic reticulum</keyword>
<evidence type="ECO:0000256" key="11">
    <source>
        <dbReference type="ARBA" id="ARBA00023136"/>
    </source>
</evidence>
<sequence>MATPYVAFVGICIAVLKEFNSIVDEPYMDEPFHIPQAQAYCRGEFDSWDPKLTTPPGLYVLSLLLKKAFMLKCNIAQLRLTTTLTLLALPLVLSRLLCFYRRERFPKLTEPTIDSIILSAFPIAWFFGFLYYTEVPSLLFVAGTAVAAMQGSHWLAALLGLVSCTFRQTNVIWVVYAYASSQLMYLRFRRTPPGAKPLRQLHDPPALEASPRDVILSILSVPNVLGDVLPAFVPYALVLASFAAFVVWNEGIVLGDKSNHIPTLHIPQVYYFVAASTAFGWPVLVSGEGGVFGLAREVLMRMFGSKLRILATVLVSSAMAITVNLFTIHHPFLLSDNRHYTFYVWHRVYMRFPAPYFLIPIYIACAWAWFLRVAAKQTMLQTLLLPIFVLPTLFPTPLLEPRYFLIPYILLRSQVADVPTWSLVLEGSWYAAINGATMWVFLYLPREGVGRFMW</sequence>
<evidence type="ECO:0000256" key="8">
    <source>
        <dbReference type="ARBA" id="ARBA00022692"/>
    </source>
</evidence>
<keyword evidence="8 14" id="KW-0812">Transmembrane</keyword>
<evidence type="ECO:0000256" key="4">
    <source>
        <dbReference type="ARBA" id="ARBA00011967"/>
    </source>
</evidence>
<dbReference type="InterPro" id="IPR016900">
    <property type="entry name" value="Alg10"/>
</dbReference>
<evidence type="ECO:0000256" key="14">
    <source>
        <dbReference type="PIRNR" id="PIRNR028810"/>
    </source>
</evidence>
<proteinExistence type="inferred from homology"/>
<comment type="subcellular location">
    <subcellularLocation>
        <location evidence="1">Endoplasmic reticulum membrane</location>
        <topology evidence="1">Multi-pass membrane protein</topology>
    </subcellularLocation>
</comment>
<feature type="transmembrane region" description="Helical" evidence="14">
    <location>
        <begin position="153"/>
        <end position="179"/>
    </location>
</feature>
<keyword evidence="16" id="KW-1185">Reference proteome</keyword>
<feature type="transmembrane region" description="Helical" evidence="14">
    <location>
        <begin position="348"/>
        <end position="370"/>
    </location>
</feature>
<keyword evidence="7" id="KW-0808">Transferase</keyword>
<dbReference type="GO" id="GO:0006488">
    <property type="term" value="P:dolichol-linked oligosaccharide biosynthetic process"/>
    <property type="evidence" value="ECO:0007669"/>
    <property type="project" value="UniProtKB-UniRule"/>
</dbReference>
<dbReference type="AlphaFoldDB" id="A0AAD6YQD1"/>
<evidence type="ECO:0000256" key="1">
    <source>
        <dbReference type="ARBA" id="ARBA00004477"/>
    </source>
</evidence>
<evidence type="ECO:0000256" key="10">
    <source>
        <dbReference type="ARBA" id="ARBA00022989"/>
    </source>
</evidence>
<dbReference type="PANTHER" id="PTHR12989">
    <property type="entry name" value="ALPHA-1,2-GLUCOSYLTRANSFERASE ALG10"/>
    <property type="match status" value="1"/>
</dbReference>
<keyword evidence="6 14" id="KW-0328">Glycosyltransferase</keyword>
<keyword evidence="11 14" id="KW-0472">Membrane</keyword>
<dbReference type="PANTHER" id="PTHR12989:SF10">
    <property type="entry name" value="DOL-P-GLC:GLC(2)MAN(9)GLCNAC(2)-PP-DOL ALPHA-1,2-GLUCOSYLTRANSFERASE-RELATED"/>
    <property type="match status" value="1"/>
</dbReference>
<evidence type="ECO:0000256" key="6">
    <source>
        <dbReference type="ARBA" id="ARBA00022676"/>
    </source>
</evidence>
<feature type="transmembrane region" description="Helical" evidence="14">
    <location>
        <begin position="112"/>
        <end position="133"/>
    </location>
</feature>
<dbReference type="PIRSF" id="PIRSF028810">
    <property type="entry name" value="Alpha1_2_glucosyltferase_Alg10"/>
    <property type="match status" value="1"/>
</dbReference>
<evidence type="ECO:0000313" key="16">
    <source>
        <dbReference type="Proteomes" id="UP001219525"/>
    </source>
</evidence>
<evidence type="ECO:0000256" key="2">
    <source>
        <dbReference type="ARBA" id="ARBA00004922"/>
    </source>
</evidence>
<dbReference type="EC" id="2.4.1.256" evidence="4 14"/>
<evidence type="ECO:0000256" key="13">
    <source>
        <dbReference type="ARBA" id="ARBA00048064"/>
    </source>
</evidence>
<comment type="caution">
    <text evidence="14">Lacks conserved residue(s) required for the propagation of feature annotation.</text>
</comment>
<dbReference type="GO" id="GO:0005789">
    <property type="term" value="C:endoplasmic reticulum membrane"/>
    <property type="evidence" value="ECO:0007669"/>
    <property type="project" value="UniProtKB-SubCell"/>
</dbReference>
<evidence type="ECO:0000256" key="12">
    <source>
        <dbReference type="ARBA" id="ARBA00044727"/>
    </source>
</evidence>
<feature type="transmembrane region" description="Helical" evidence="14">
    <location>
        <begin position="228"/>
        <end position="249"/>
    </location>
</feature>
<evidence type="ECO:0000256" key="5">
    <source>
        <dbReference type="ARBA" id="ARBA00018512"/>
    </source>
</evidence>
<dbReference type="GO" id="GO:0106073">
    <property type="term" value="F:dolichyl pyrophosphate Glc2Man9GlcNAc2 alpha-1,2-glucosyltransferase activity"/>
    <property type="evidence" value="ECO:0007669"/>
    <property type="project" value="UniProtKB-UniRule"/>
</dbReference>